<gene>
    <name evidence="1" type="ordered locus">VIT_16s0039g00330</name>
    <name evidence="2" type="ordered locus">VIT_16s0039g00540</name>
</gene>
<dbReference type="PaxDb" id="29760-VIT_16s0039g00330.t01"/>
<dbReference type="EMBL" id="FN594986">
    <property type="protein sequence ID" value="CBI18690.3"/>
    <property type="molecule type" value="Genomic_DNA"/>
</dbReference>
<organism evidence="1 3">
    <name type="scientific">Vitis vinifera</name>
    <name type="common">Grape</name>
    <dbReference type="NCBI Taxonomy" id="29760"/>
    <lineage>
        <taxon>Eukaryota</taxon>
        <taxon>Viridiplantae</taxon>
        <taxon>Streptophyta</taxon>
        <taxon>Embryophyta</taxon>
        <taxon>Tracheophyta</taxon>
        <taxon>Spermatophyta</taxon>
        <taxon>Magnoliopsida</taxon>
        <taxon>eudicotyledons</taxon>
        <taxon>Gunneridae</taxon>
        <taxon>Pentapetalae</taxon>
        <taxon>rosids</taxon>
        <taxon>Vitales</taxon>
        <taxon>Vitaceae</taxon>
        <taxon>Viteae</taxon>
        <taxon>Vitis</taxon>
    </lineage>
</organism>
<dbReference type="EMBL" id="FN595787">
    <property type="protein sequence ID" value="CBI29485.3"/>
    <property type="molecule type" value="Genomic_DNA"/>
</dbReference>
<evidence type="ECO:0000313" key="1">
    <source>
        <dbReference type="EMBL" id="CBI18690.3"/>
    </source>
</evidence>
<evidence type="ECO:0000313" key="3">
    <source>
        <dbReference type="Proteomes" id="UP000009183"/>
    </source>
</evidence>
<dbReference type="HOGENOM" id="CLU_3411316_0_0_1"/>
<protein>
    <submittedName>
        <fullName evidence="1">Uncharacterized protein</fullName>
    </submittedName>
</protein>
<dbReference type="AlphaFoldDB" id="D7FBB1"/>
<keyword evidence="3" id="KW-1185">Reference proteome</keyword>
<dbReference type="Proteomes" id="UP000009183">
    <property type="component" value="Chromosome 16, unordered"/>
</dbReference>
<name>D7FBB1_VITVI</name>
<proteinExistence type="predicted"/>
<evidence type="ECO:0000313" key="2">
    <source>
        <dbReference type="EMBL" id="CBI29485.3"/>
    </source>
</evidence>
<sequence>MLSWHVIIQFFIDSFPNRDKPFIKLFVDT</sequence>
<reference evidence="3" key="1">
    <citation type="journal article" date="2007" name="Nature">
        <title>The grapevine genome sequence suggests ancestral hexaploidization in major angiosperm phyla.</title>
        <authorList>
            <consortium name="The French-Italian Public Consortium for Grapevine Genome Characterization."/>
            <person name="Jaillon O."/>
            <person name="Aury J.-M."/>
            <person name="Noel B."/>
            <person name="Policriti A."/>
            <person name="Clepet C."/>
            <person name="Casagrande A."/>
            <person name="Choisne N."/>
            <person name="Aubourg S."/>
            <person name="Vitulo N."/>
            <person name="Jubin C."/>
            <person name="Vezzi A."/>
            <person name="Legeai F."/>
            <person name="Hugueney P."/>
            <person name="Dasilva C."/>
            <person name="Horner D."/>
            <person name="Mica E."/>
            <person name="Jublot D."/>
            <person name="Poulain J."/>
            <person name="Bruyere C."/>
            <person name="Billault A."/>
            <person name="Segurens B."/>
            <person name="Gouyvenoux M."/>
            <person name="Ugarte E."/>
            <person name="Cattonaro F."/>
            <person name="Anthouard V."/>
            <person name="Vico V."/>
            <person name="Del Fabbro C."/>
            <person name="Alaux M."/>
            <person name="Di Gaspero G."/>
            <person name="Dumas V."/>
            <person name="Felice N."/>
            <person name="Paillard S."/>
            <person name="Juman I."/>
            <person name="Moroldo M."/>
            <person name="Scalabrin S."/>
            <person name="Canaguier A."/>
            <person name="Le Clainche I."/>
            <person name="Malacrida G."/>
            <person name="Durand E."/>
            <person name="Pesole G."/>
            <person name="Laucou V."/>
            <person name="Chatelet P."/>
            <person name="Merdinoglu D."/>
            <person name="Delledonne M."/>
            <person name="Pezzotti M."/>
            <person name="Lecharny A."/>
            <person name="Scarpelli C."/>
            <person name="Artiguenave F."/>
            <person name="Pe M.E."/>
            <person name="Valle G."/>
            <person name="Morgante M."/>
            <person name="Caboche M."/>
            <person name="Adam-Blondon A.-F."/>
            <person name="Weissenbach J."/>
            <person name="Quetier F."/>
            <person name="Wincker P."/>
        </authorList>
    </citation>
    <scope>NUCLEOTIDE SEQUENCE [LARGE SCALE GENOMIC DNA]</scope>
    <source>
        <strain evidence="3">cv. Pinot noir / PN40024</strain>
    </source>
</reference>
<accession>D7FBB1</accession>
<reference evidence="1" key="2">
    <citation type="submission" date="2011-05" db="EMBL/GenBank/DDBJ databases">
        <title>High quality assembly and annotation of grapevine genome.</title>
        <authorList>
            <person name="Vitulo N."/>
            <person name="Olivier J."/>
            <person name="Forcato C."/>
            <person name="Albiero A."/>
            <person name="D'Angelo M."/>
            <person name="Zimbello R."/>
            <person name="Schiavon R."/>
            <person name="Rigobello C."/>
            <person name="Policriti A."/>
            <person name="Clepet C."/>
            <person name="Casagrande A."/>
            <person name="Choisne N."/>
            <person name="Vezzi A."/>
            <person name="Hugueney P."/>
            <person name="Horner D."/>
            <person name="Mica E."/>
            <person name="Cattonaro F."/>
            <person name="Del Fabbro C."/>
            <person name="Alaux M."/>
            <person name="Di Gaspero G."/>
            <person name="Scalabrin S."/>
            <person name="Pesole G."/>
            <person name="Delledonne M."/>
            <person name="Pezzotti M."/>
            <person name="Pe E.M."/>
            <person name="Caboche M."/>
            <person name="Adam-Blondon A.-F."/>
            <person name="Weissenbach J."/>
            <person name="Quetier F."/>
            <person name="Wincker P."/>
            <person name="Morgante M."/>
            <person name="Valle G."/>
        </authorList>
    </citation>
    <scope>NUCLEOTIDE SEQUENCE</scope>
</reference>